<proteinExistence type="predicted"/>
<dbReference type="EMBL" id="CP133548">
    <property type="protein sequence ID" value="WMS87060.1"/>
    <property type="molecule type" value="Genomic_DNA"/>
</dbReference>
<evidence type="ECO:0000313" key="1">
    <source>
        <dbReference type="EMBL" id="WMS87060.1"/>
    </source>
</evidence>
<evidence type="ECO:0000313" key="2">
    <source>
        <dbReference type="Proteomes" id="UP001239782"/>
    </source>
</evidence>
<gene>
    <name evidence="1" type="ORF">Q9312_17770</name>
</gene>
<evidence type="ECO:0008006" key="3">
    <source>
        <dbReference type="Google" id="ProtNLM"/>
    </source>
</evidence>
<dbReference type="Proteomes" id="UP001239782">
    <property type="component" value="Chromosome"/>
</dbReference>
<keyword evidence="2" id="KW-1185">Reference proteome</keyword>
<dbReference type="KEGG" id="plei:Q9312_17770"/>
<name>A0AA51RT15_9GAMM</name>
<accession>A0AA51RT15</accession>
<sequence length="397" mass="46109">MPCIQKKERAERQKYIEENRRDIDPFDGVTDPVEIILLHHVRRSPEPLVKYLPFKGELEEVYKTLSEFDEARLIDFSIKKAEKGELEYIENICLELTAFREPNFSKLHKYMLREKIYYPSMLFRNASKEVGKELILRLGLEPDNINLLLLSLAWIENDDVLKEFASWKIKLPDWSTQLYIHPSDYSKEAGWITSANEEKQTLYFDKCLPILSNKPNESVKNIGSLTESDSRCEWCGQRLTNLLEIDISNNVFDFLGFKGSKVKLATCEVCSCYSNGLFIDFDTSGNVAWSRYNKKPEYLPDDSDERERLPKKCLEVSSSFRSPYYAANEFLPTTFSQIGGMPAWIQDFVYPDCPECTGTMKFIAQISNDEIEKYREGMYYVHICSSCMIASTSYQQT</sequence>
<reference evidence="1 2" key="1">
    <citation type="submission" date="2023-08" db="EMBL/GenBank/DDBJ databases">
        <title>Pleionea litopenaei sp. nov., isolated from stomach of juvenile Litopenaeus vannamei.</title>
        <authorList>
            <person name="Rho A.M."/>
            <person name="Hwang C.Y."/>
        </authorList>
    </citation>
    <scope>NUCLEOTIDE SEQUENCE [LARGE SCALE GENOMIC DNA]</scope>
    <source>
        <strain evidence="1 2">HL-JVS1</strain>
    </source>
</reference>
<organism evidence="1 2">
    <name type="scientific">Pleionea litopenaei</name>
    <dbReference type="NCBI Taxonomy" id="3070815"/>
    <lineage>
        <taxon>Bacteria</taxon>
        <taxon>Pseudomonadati</taxon>
        <taxon>Pseudomonadota</taxon>
        <taxon>Gammaproteobacteria</taxon>
        <taxon>Oceanospirillales</taxon>
        <taxon>Pleioneaceae</taxon>
        <taxon>Pleionea</taxon>
    </lineage>
</organism>
<dbReference type="AlphaFoldDB" id="A0AA51RT15"/>
<protein>
    <recommendedName>
        <fullName evidence="3">DUF1963 domain-containing protein</fullName>
    </recommendedName>
</protein>
<dbReference type="RefSeq" id="WP_309202199.1">
    <property type="nucleotide sequence ID" value="NZ_CP133548.1"/>
</dbReference>